<dbReference type="Pfam" id="PF13673">
    <property type="entry name" value="Acetyltransf_10"/>
    <property type="match status" value="1"/>
</dbReference>
<dbReference type="GO" id="GO:0016747">
    <property type="term" value="F:acyltransferase activity, transferring groups other than amino-acyl groups"/>
    <property type="evidence" value="ECO:0007669"/>
    <property type="project" value="InterPro"/>
</dbReference>
<dbReference type="STRING" id="1503.CLPU_4c01190"/>
<evidence type="ECO:0000313" key="3">
    <source>
        <dbReference type="Proteomes" id="UP000037267"/>
    </source>
</evidence>
<dbReference type="AlphaFoldDB" id="A0A0L0WC76"/>
<gene>
    <name evidence="2" type="ORF">CLPU_4c01190</name>
</gene>
<dbReference type="EMBL" id="LGSS01000004">
    <property type="protein sequence ID" value="KNF09073.1"/>
    <property type="molecule type" value="Genomic_DNA"/>
</dbReference>
<evidence type="ECO:0000313" key="2">
    <source>
        <dbReference type="EMBL" id="KNF09073.1"/>
    </source>
</evidence>
<keyword evidence="3" id="KW-1185">Reference proteome</keyword>
<dbReference type="PATRIC" id="fig|1503.3.peg.2345"/>
<dbReference type="Gene3D" id="3.40.630.30">
    <property type="match status" value="1"/>
</dbReference>
<reference evidence="3" key="1">
    <citation type="submission" date="2015-07" db="EMBL/GenBank/DDBJ databases">
        <title>Draft genome sequence of the purine-degrading Gottschalkia purinilyticum DSM 1384 (formerly Clostridium purinilyticum).</title>
        <authorList>
            <person name="Poehlein A."/>
            <person name="Schiel-Bengelsdorf B."/>
            <person name="Bengelsdorf F.R."/>
            <person name="Daniel R."/>
            <person name="Duerre P."/>
        </authorList>
    </citation>
    <scope>NUCLEOTIDE SEQUENCE [LARGE SCALE GENOMIC DNA]</scope>
    <source>
        <strain evidence="3">DSM 1384</strain>
    </source>
</reference>
<protein>
    <submittedName>
        <fullName evidence="2">Putative acetyltransferase, GNAT superfamily</fullName>
    </submittedName>
</protein>
<organism evidence="2 3">
    <name type="scientific">Gottschalkia purinilytica</name>
    <name type="common">Clostridium purinilyticum</name>
    <dbReference type="NCBI Taxonomy" id="1503"/>
    <lineage>
        <taxon>Bacteria</taxon>
        <taxon>Bacillati</taxon>
        <taxon>Bacillota</taxon>
        <taxon>Tissierellia</taxon>
        <taxon>Tissierellales</taxon>
        <taxon>Gottschalkiaceae</taxon>
        <taxon>Gottschalkia</taxon>
    </lineage>
</organism>
<comment type="caution">
    <text evidence="2">The sequence shown here is derived from an EMBL/GenBank/DDBJ whole genome shotgun (WGS) entry which is preliminary data.</text>
</comment>
<dbReference type="SUPFAM" id="SSF55729">
    <property type="entry name" value="Acyl-CoA N-acyltransferases (Nat)"/>
    <property type="match status" value="1"/>
</dbReference>
<dbReference type="Proteomes" id="UP000037267">
    <property type="component" value="Unassembled WGS sequence"/>
</dbReference>
<keyword evidence="2" id="KW-0808">Transferase</keyword>
<dbReference type="InterPro" id="IPR000182">
    <property type="entry name" value="GNAT_dom"/>
</dbReference>
<dbReference type="PROSITE" id="PS51186">
    <property type="entry name" value="GNAT"/>
    <property type="match status" value="1"/>
</dbReference>
<dbReference type="InterPro" id="IPR016181">
    <property type="entry name" value="Acyl_CoA_acyltransferase"/>
</dbReference>
<accession>A0A0L0WC76</accession>
<feature type="domain" description="N-acetyltransferase" evidence="1">
    <location>
        <begin position="1"/>
        <end position="167"/>
    </location>
</feature>
<name>A0A0L0WC76_GOTPU</name>
<proteinExistence type="predicted"/>
<sequence>MIFRKAQATEVDKVNEVIIQAAHRLKKLGSKQWSSMLNGEKLVEIKDRIQNGEVYIYQDNNTTEIAGIVYVYDNQSEWDKQLWGNDNTANTYYIHRLAIADKYCGKGMAINLLQELQESVEPQAILRLDCLAEQAVLNNLYQRAGFSYLTRIKDHDTGEQVADFNLYEWQASKNSQY</sequence>
<evidence type="ECO:0000259" key="1">
    <source>
        <dbReference type="PROSITE" id="PS51186"/>
    </source>
</evidence>